<dbReference type="PANTHER" id="PTHR33498">
    <property type="entry name" value="TRANSPOSASE FOR INSERTION SEQUENCE ELEMENT IS1557"/>
    <property type="match status" value="1"/>
</dbReference>
<accession>A0ABV5NWU1</accession>
<dbReference type="PANTHER" id="PTHR33498:SF1">
    <property type="entry name" value="TRANSPOSASE FOR INSERTION SEQUENCE ELEMENT IS1557"/>
    <property type="match status" value="1"/>
</dbReference>
<sequence>MSGQPQARAGDAGAARCRRRVNTGSGTLSVIGLAEWITVRTFRPVAVLLITSICRVLVKELVAVLFPHLVGVCGEQVVRSGATVRIRARTGTVEAACPSCGTRSQQVHSRYERRLSDTAVGGQEVLIHLGVRRFFCRAATCVKVTFAEQVPGLTVRYGRRWRRSLDGGRARGAGPTGMLLRRNVVTGLCRPLRGVPRHTT</sequence>
<keyword evidence="3" id="KW-1185">Reference proteome</keyword>
<comment type="caution">
    <text evidence="2">The sequence shown here is derived from an EMBL/GenBank/DDBJ whole genome shotgun (WGS) entry which is preliminary data.</text>
</comment>
<dbReference type="Proteomes" id="UP001589568">
    <property type="component" value="Unassembled WGS sequence"/>
</dbReference>
<feature type="domain" description="Transposase IS204/IS1001/IS1096/IS1165 zinc-finger" evidence="1">
    <location>
        <begin position="95"/>
        <end position="138"/>
    </location>
</feature>
<evidence type="ECO:0000313" key="3">
    <source>
        <dbReference type="Proteomes" id="UP001589568"/>
    </source>
</evidence>
<dbReference type="RefSeq" id="WP_379484543.1">
    <property type="nucleotide sequence ID" value="NZ_JBHMCF010000040.1"/>
</dbReference>
<organism evidence="2 3">
    <name type="scientific">Nonomuraea salmonea</name>
    <dbReference type="NCBI Taxonomy" id="46181"/>
    <lineage>
        <taxon>Bacteria</taxon>
        <taxon>Bacillati</taxon>
        <taxon>Actinomycetota</taxon>
        <taxon>Actinomycetes</taxon>
        <taxon>Streptosporangiales</taxon>
        <taxon>Streptosporangiaceae</taxon>
        <taxon>Nonomuraea</taxon>
    </lineage>
</organism>
<dbReference type="InterPro" id="IPR047951">
    <property type="entry name" value="Transpos_ISL3"/>
</dbReference>
<name>A0ABV5NWU1_9ACTN</name>
<evidence type="ECO:0000313" key="2">
    <source>
        <dbReference type="EMBL" id="MFB9474747.1"/>
    </source>
</evidence>
<proteinExistence type="predicted"/>
<gene>
    <name evidence="2" type="ORF">ACFFR3_35085</name>
</gene>
<dbReference type="Pfam" id="PF14690">
    <property type="entry name" value="Zn_ribbon_ISL3"/>
    <property type="match status" value="1"/>
</dbReference>
<dbReference type="InterPro" id="IPR029261">
    <property type="entry name" value="Transposase_Znf"/>
</dbReference>
<dbReference type="EMBL" id="JBHMCF010000040">
    <property type="protein sequence ID" value="MFB9474747.1"/>
    <property type="molecule type" value="Genomic_DNA"/>
</dbReference>
<reference evidence="2 3" key="1">
    <citation type="submission" date="2024-09" db="EMBL/GenBank/DDBJ databases">
        <authorList>
            <person name="Sun Q."/>
            <person name="Mori K."/>
        </authorList>
    </citation>
    <scope>NUCLEOTIDE SEQUENCE [LARGE SCALE GENOMIC DNA]</scope>
    <source>
        <strain evidence="2 3">JCM 3324</strain>
    </source>
</reference>
<protein>
    <submittedName>
        <fullName evidence="2">Transposase family protein</fullName>
    </submittedName>
</protein>
<evidence type="ECO:0000259" key="1">
    <source>
        <dbReference type="Pfam" id="PF14690"/>
    </source>
</evidence>